<keyword evidence="4" id="KW-0560">Oxidoreductase</keyword>
<keyword evidence="5" id="KW-1185">Reference proteome</keyword>
<dbReference type="Proteomes" id="UP001595921">
    <property type="component" value="Unassembled WGS sequence"/>
</dbReference>
<dbReference type="EC" id="1.-.-.-" evidence="4"/>
<organism evidence="4 5">
    <name type="scientific">Halobium salinum</name>
    <dbReference type="NCBI Taxonomy" id="1364940"/>
    <lineage>
        <taxon>Archaea</taxon>
        <taxon>Methanobacteriati</taxon>
        <taxon>Methanobacteriota</taxon>
        <taxon>Stenosarchaea group</taxon>
        <taxon>Halobacteria</taxon>
        <taxon>Halobacteriales</taxon>
        <taxon>Haloferacaceae</taxon>
        <taxon>Halobium</taxon>
    </lineage>
</organism>
<dbReference type="InterPro" id="IPR050712">
    <property type="entry name" value="NAD(P)H-dep_reductase"/>
</dbReference>
<dbReference type="Pfam" id="PF03358">
    <property type="entry name" value="FMN_red"/>
    <property type="match status" value="1"/>
</dbReference>
<evidence type="ECO:0000256" key="2">
    <source>
        <dbReference type="ARBA" id="ARBA00038292"/>
    </source>
</evidence>
<dbReference type="RefSeq" id="WP_267619779.1">
    <property type="nucleotide sequence ID" value="NZ_JAODIW010000004.1"/>
</dbReference>
<dbReference type="InterPro" id="IPR005025">
    <property type="entry name" value="FMN_Rdtase-like_dom"/>
</dbReference>
<dbReference type="AlphaFoldDB" id="A0ABD5PDQ3"/>
<comment type="caution">
    <text evidence="4">The sequence shown here is derived from an EMBL/GenBank/DDBJ whole genome shotgun (WGS) entry which is preliminary data.</text>
</comment>
<name>A0ABD5PDQ3_9EURY</name>
<dbReference type="Gene3D" id="3.40.50.360">
    <property type="match status" value="1"/>
</dbReference>
<evidence type="ECO:0000256" key="1">
    <source>
        <dbReference type="ARBA" id="ARBA00001966"/>
    </source>
</evidence>
<comment type="similarity">
    <text evidence="2">Belongs to the SsuE family. Isf subfamily.</text>
</comment>
<evidence type="ECO:0000259" key="3">
    <source>
        <dbReference type="Pfam" id="PF03358"/>
    </source>
</evidence>
<dbReference type="GO" id="GO:0016491">
    <property type="term" value="F:oxidoreductase activity"/>
    <property type="evidence" value="ECO:0007669"/>
    <property type="project" value="UniProtKB-KW"/>
</dbReference>
<accession>A0ABD5PDQ3</accession>
<sequence length="199" mass="20904">MDPPHEVHVAAICGSLRDDSRTRTALRVALDAAEAAGAETTLVDLREYDLPPIDADDGDAGDAPALRQAVAEADAVLLGTPNYHGSFSAPLKNALDYCGRDEFGGTTVGLLEVAGGSFPTRPLEHLRTVCRTLNAWTLPHEVGMPNSASTVRDGEIVDDRVAARVAELGETAVRYAGVDRYPELVAGADEGALEPTVGD</sequence>
<dbReference type="InterPro" id="IPR029039">
    <property type="entry name" value="Flavoprotein-like_sf"/>
</dbReference>
<feature type="domain" description="NADPH-dependent FMN reductase-like" evidence="3">
    <location>
        <begin position="8"/>
        <end position="147"/>
    </location>
</feature>
<dbReference type="SUPFAM" id="SSF52218">
    <property type="entry name" value="Flavoproteins"/>
    <property type="match status" value="1"/>
</dbReference>
<evidence type="ECO:0000313" key="5">
    <source>
        <dbReference type="Proteomes" id="UP001595921"/>
    </source>
</evidence>
<dbReference type="PANTHER" id="PTHR30543:SF21">
    <property type="entry name" value="NAD(P)H-DEPENDENT FMN REDUCTASE LOT6"/>
    <property type="match status" value="1"/>
</dbReference>
<gene>
    <name evidence="4" type="ORF">ACFO0N_12990</name>
</gene>
<comment type="cofactor">
    <cofactor evidence="1">
        <name>[4Fe-4S] cluster</name>
        <dbReference type="ChEBI" id="CHEBI:49883"/>
    </cofactor>
</comment>
<reference evidence="4 5" key="1">
    <citation type="journal article" date="2019" name="Int. J. Syst. Evol. Microbiol.">
        <title>The Global Catalogue of Microorganisms (GCM) 10K type strain sequencing project: providing services to taxonomists for standard genome sequencing and annotation.</title>
        <authorList>
            <consortium name="The Broad Institute Genomics Platform"/>
            <consortium name="The Broad Institute Genome Sequencing Center for Infectious Disease"/>
            <person name="Wu L."/>
            <person name="Ma J."/>
        </authorList>
    </citation>
    <scope>NUCLEOTIDE SEQUENCE [LARGE SCALE GENOMIC DNA]</scope>
    <source>
        <strain evidence="4 5">CGMCC 1.12553</strain>
    </source>
</reference>
<evidence type="ECO:0000313" key="4">
    <source>
        <dbReference type="EMBL" id="MFC4358858.1"/>
    </source>
</evidence>
<protein>
    <submittedName>
        <fullName evidence="4">NADPH-dependent FMN reductase</fullName>
        <ecNumber evidence="4">1.-.-.-</ecNumber>
    </submittedName>
</protein>
<proteinExistence type="inferred from homology"/>
<dbReference type="PANTHER" id="PTHR30543">
    <property type="entry name" value="CHROMATE REDUCTASE"/>
    <property type="match status" value="1"/>
</dbReference>
<dbReference type="EMBL" id="JBHSDS010000007">
    <property type="protein sequence ID" value="MFC4358858.1"/>
    <property type="molecule type" value="Genomic_DNA"/>
</dbReference>